<evidence type="ECO:0000256" key="4">
    <source>
        <dbReference type="ARBA" id="ARBA00023163"/>
    </source>
</evidence>
<dbReference type="Gene3D" id="3.40.190.290">
    <property type="match status" value="1"/>
</dbReference>
<dbReference type="SUPFAM" id="SSF46785">
    <property type="entry name" value="Winged helix' DNA-binding domain"/>
    <property type="match status" value="1"/>
</dbReference>
<dbReference type="InterPro" id="IPR036388">
    <property type="entry name" value="WH-like_DNA-bd_sf"/>
</dbReference>
<dbReference type="PANTHER" id="PTHR30419">
    <property type="entry name" value="HTH-TYPE TRANSCRIPTIONAL REGULATOR YBHD"/>
    <property type="match status" value="1"/>
</dbReference>
<dbReference type="Gene3D" id="1.10.10.10">
    <property type="entry name" value="Winged helix-like DNA-binding domain superfamily/Winged helix DNA-binding domain"/>
    <property type="match status" value="1"/>
</dbReference>
<accession>A0ABX0Y9M2</accession>
<evidence type="ECO:0000256" key="1">
    <source>
        <dbReference type="ARBA" id="ARBA00009437"/>
    </source>
</evidence>
<keyword evidence="7" id="KW-1185">Reference proteome</keyword>
<dbReference type="CDD" id="cd05466">
    <property type="entry name" value="PBP2_LTTR_substrate"/>
    <property type="match status" value="1"/>
</dbReference>
<gene>
    <name evidence="6" type="ORF">HC031_30855</name>
</gene>
<dbReference type="InterPro" id="IPR050950">
    <property type="entry name" value="HTH-type_LysR_regulators"/>
</dbReference>
<evidence type="ECO:0000259" key="5">
    <source>
        <dbReference type="PROSITE" id="PS50931"/>
    </source>
</evidence>
<feature type="domain" description="HTH lysR-type" evidence="5">
    <location>
        <begin position="1"/>
        <end position="58"/>
    </location>
</feature>
<comment type="caution">
    <text evidence="6">The sequence shown here is derived from an EMBL/GenBank/DDBJ whole genome shotgun (WGS) entry which is preliminary data.</text>
</comment>
<dbReference type="PRINTS" id="PR00039">
    <property type="entry name" value="HTHLYSR"/>
</dbReference>
<dbReference type="RefSeq" id="WP_167928984.1">
    <property type="nucleotide sequence ID" value="NZ_JAATVY010000044.1"/>
</dbReference>
<dbReference type="Pfam" id="PF03466">
    <property type="entry name" value="LysR_substrate"/>
    <property type="match status" value="1"/>
</dbReference>
<dbReference type="PROSITE" id="PS50931">
    <property type="entry name" value="HTH_LYSR"/>
    <property type="match status" value="1"/>
</dbReference>
<protein>
    <submittedName>
        <fullName evidence="6">LysR family transcriptional regulator</fullName>
    </submittedName>
</protein>
<comment type="similarity">
    <text evidence="1">Belongs to the LysR transcriptional regulatory family.</text>
</comment>
<evidence type="ECO:0000256" key="3">
    <source>
        <dbReference type="ARBA" id="ARBA00023125"/>
    </source>
</evidence>
<dbReference type="InterPro" id="IPR005119">
    <property type="entry name" value="LysR_subst-bd"/>
</dbReference>
<evidence type="ECO:0000313" key="6">
    <source>
        <dbReference type="EMBL" id="NJC74082.1"/>
    </source>
</evidence>
<dbReference type="Proteomes" id="UP000722989">
    <property type="component" value="Unassembled WGS sequence"/>
</dbReference>
<evidence type="ECO:0000256" key="2">
    <source>
        <dbReference type="ARBA" id="ARBA00023015"/>
    </source>
</evidence>
<organism evidence="6 7">
    <name type="scientific">Planosporangium thailandense</name>
    <dbReference type="NCBI Taxonomy" id="765197"/>
    <lineage>
        <taxon>Bacteria</taxon>
        <taxon>Bacillati</taxon>
        <taxon>Actinomycetota</taxon>
        <taxon>Actinomycetes</taxon>
        <taxon>Micromonosporales</taxon>
        <taxon>Micromonosporaceae</taxon>
        <taxon>Planosporangium</taxon>
    </lineage>
</organism>
<name>A0ABX0Y9M2_9ACTN</name>
<keyword evidence="3" id="KW-0238">DNA-binding</keyword>
<dbReference type="InterPro" id="IPR036390">
    <property type="entry name" value="WH_DNA-bd_sf"/>
</dbReference>
<proteinExistence type="inferred from homology"/>
<evidence type="ECO:0000313" key="7">
    <source>
        <dbReference type="Proteomes" id="UP000722989"/>
    </source>
</evidence>
<dbReference type="Pfam" id="PF00126">
    <property type="entry name" value="HTH_1"/>
    <property type="match status" value="1"/>
</dbReference>
<sequence length="298" mass="32153">MELRQLVYFEAIVRFGGFSRAAQQLRIAQPAVSAQIRRLETELGTPLLERTTRRVTLTHAGELFLMRARAVLDQLDRARAELDQLASVMRGHLRIGATPGLAALDLPRLLAGFNRRYPGVALALRTGLIGQLLGDLEAGDLDVVLGPIHDDLPPGFIAERLVAEEIVLITPPGRPSPGGGPVSLDQLRDEPFVCLAAGSGLHTILLAAAGEAGFEPRVQFETYSPASIRELVAAGLGVALLSTSNARAEGPVVQVHELVRPPRHPPIGMIRGRTRAPKPVTRAWRAHLRQALATAETR</sequence>
<keyword evidence="4" id="KW-0804">Transcription</keyword>
<keyword evidence="2" id="KW-0805">Transcription regulation</keyword>
<dbReference type="SUPFAM" id="SSF53850">
    <property type="entry name" value="Periplasmic binding protein-like II"/>
    <property type="match status" value="1"/>
</dbReference>
<dbReference type="EMBL" id="JAATVY010000044">
    <property type="protein sequence ID" value="NJC74082.1"/>
    <property type="molecule type" value="Genomic_DNA"/>
</dbReference>
<reference evidence="6 7" key="1">
    <citation type="submission" date="2020-03" db="EMBL/GenBank/DDBJ databases">
        <title>WGS of the type strain of Planosporangium spp.</title>
        <authorList>
            <person name="Thawai C."/>
        </authorList>
    </citation>
    <scope>NUCLEOTIDE SEQUENCE [LARGE SCALE GENOMIC DNA]</scope>
    <source>
        <strain evidence="6 7">TBRC 5610</strain>
    </source>
</reference>
<dbReference type="InterPro" id="IPR000847">
    <property type="entry name" value="LysR_HTH_N"/>
</dbReference>